<evidence type="ECO:0000256" key="19">
    <source>
        <dbReference type="PROSITE-ProRule" id="PRU10141"/>
    </source>
</evidence>
<dbReference type="GO" id="GO:0030246">
    <property type="term" value="F:carbohydrate binding"/>
    <property type="evidence" value="ECO:0007669"/>
    <property type="project" value="UniProtKB-KW"/>
</dbReference>
<sequence length="679" mass="76055">MLILQELGGQEKSITGAADPAFIASILDSGNLLLYNLNSRIIWQSFDYPTDSLLPGQALRADRQLVSSISETNHSKGSFRILMQNDGNLVMYPVDSPQNGDYSYWTTHRNFGFAGDNAKLMLDGSGRLYMLNKTGVLFTNLTNSGVPSDGRIYRAAIDADGIFRLYSLQLAGNSNWSIEWSEPKDKCSPIGLCGINAYCDLVNQQPLCFCPPGFVSINQKQTTLGCDRNFVPQSCSFEDEHIEYTIQELQNTTWAESTYAILSPLTREECNQACLKDCSCEAALLEIQECKKQRLPLTLGKRQQEDGKQITTVFLKIGMGSGQNGTPAPNESSSKGLQMDLLVISVACVAFALSILALVAFLILRYRLWAYKKVPYEVSEGLIDDVSLRAFTYIELEVATNGFLEKLGKGSFGTVFKGTLSSGQRKIAVKRLEKIVAEGEVEFRNEMRSIGRTHHRNLVQLLGYCHEGSNRLLVYEYMSNGTLSDYLFKLEIKPNWDERIKISLNVARGILYLHEECETQIIHCDINPNNILMDEFGCAKIADFGLAKLLMPDHSRTLTGIRGTRGYVAPEWHKNLPITVKVDVYSFGIVFLVIICCRRSIDINVPEDEAVLVDWVYNCFKANEMQKLVPEVVLDQQNLERMVRIGLWCIEEDPAVRPSMKKVVQMLEGTVEIPIPPCA</sequence>
<keyword evidence="9 19" id="KW-0547">Nucleotide-binding</keyword>
<dbReference type="InterPro" id="IPR003609">
    <property type="entry name" value="Pan_app"/>
</dbReference>
<dbReference type="Gene3D" id="2.90.10.10">
    <property type="entry name" value="Bulb-type lectin domain"/>
    <property type="match status" value="1"/>
</dbReference>
<dbReference type="GeneID" id="109011441"/>
<evidence type="ECO:0000256" key="15">
    <source>
        <dbReference type="ARBA" id="ARBA00023170"/>
    </source>
</evidence>
<evidence type="ECO:0000259" key="22">
    <source>
        <dbReference type="PROSITE" id="PS50927"/>
    </source>
</evidence>
<evidence type="ECO:0000256" key="12">
    <source>
        <dbReference type="ARBA" id="ARBA00022989"/>
    </source>
</evidence>
<keyword evidence="8" id="KW-0430">Lectin</keyword>
<evidence type="ECO:0000256" key="9">
    <source>
        <dbReference type="ARBA" id="ARBA00022741"/>
    </source>
</evidence>
<keyword evidence="11 19" id="KW-0067">ATP-binding</keyword>
<keyword evidence="6 20" id="KW-0812">Transmembrane</keyword>
<dbReference type="FunFam" id="3.30.200.20:FF:000059">
    <property type="entry name" value="S-receptor-like serine/threonine-protein kinase"/>
    <property type="match status" value="1"/>
</dbReference>
<keyword evidence="10" id="KW-0418">Kinase</keyword>
<dbReference type="Gene3D" id="3.30.200.20">
    <property type="entry name" value="Phosphorylase Kinase, domain 1"/>
    <property type="match status" value="1"/>
</dbReference>
<dbReference type="InterPro" id="IPR051343">
    <property type="entry name" value="G-type_lectin_kinases/EP1-like"/>
</dbReference>
<dbReference type="InterPro" id="IPR017441">
    <property type="entry name" value="Protein_kinase_ATP_BS"/>
</dbReference>
<evidence type="ECO:0000256" key="4">
    <source>
        <dbReference type="ARBA" id="ARBA00022536"/>
    </source>
</evidence>
<keyword evidence="16" id="KW-0325">Glycoprotein</keyword>
<evidence type="ECO:0000256" key="2">
    <source>
        <dbReference type="ARBA" id="ARBA00012513"/>
    </source>
</evidence>
<evidence type="ECO:0000259" key="21">
    <source>
        <dbReference type="PROSITE" id="PS50011"/>
    </source>
</evidence>
<keyword evidence="3" id="KW-0723">Serine/threonine-protein kinase</keyword>
<dbReference type="InterPro" id="IPR001480">
    <property type="entry name" value="Bulb-type_lectin_dom"/>
</dbReference>
<dbReference type="GO" id="GO:0004674">
    <property type="term" value="F:protein serine/threonine kinase activity"/>
    <property type="evidence" value="ECO:0007669"/>
    <property type="project" value="UniProtKB-KW"/>
</dbReference>
<keyword evidence="13 20" id="KW-0472">Membrane</keyword>
<feature type="domain" description="Bulb-type lectin" evidence="22">
    <location>
        <begin position="50"/>
        <end position="178"/>
    </location>
</feature>
<feature type="binding site" evidence="19">
    <location>
        <position position="430"/>
    </location>
    <ligand>
        <name>ATP</name>
        <dbReference type="ChEBI" id="CHEBI:30616"/>
    </ligand>
</feature>
<keyword evidence="7" id="KW-0732">Signal</keyword>
<evidence type="ECO:0000256" key="17">
    <source>
        <dbReference type="ARBA" id="ARBA00047899"/>
    </source>
</evidence>
<dbReference type="OrthoDB" id="758220at2759"/>
<evidence type="ECO:0000256" key="16">
    <source>
        <dbReference type="ARBA" id="ARBA00023180"/>
    </source>
</evidence>
<name>A0A6P9EJ91_JUGRE</name>
<evidence type="ECO:0000256" key="7">
    <source>
        <dbReference type="ARBA" id="ARBA00022729"/>
    </source>
</evidence>
<evidence type="ECO:0000256" key="13">
    <source>
        <dbReference type="ARBA" id="ARBA00023136"/>
    </source>
</evidence>
<evidence type="ECO:0000256" key="8">
    <source>
        <dbReference type="ARBA" id="ARBA00022734"/>
    </source>
</evidence>
<evidence type="ECO:0000256" key="14">
    <source>
        <dbReference type="ARBA" id="ARBA00023157"/>
    </source>
</evidence>
<dbReference type="GO" id="GO:0004672">
    <property type="term" value="F:protein kinase activity"/>
    <property type="evidence" value="ECO:0000318"/>
    <property type="project" value="GO_Central"/>
</dbReference>
<dbReference type="Pfam" id="PF00954">
    <property type="entry name" value="S_locus_glycop"/>
    <property type="match status" value="1"/>
</dbReference>
<gene>
    <name evidence="24" type="primary">LOC109011441</name>
</gene>
<dbReference type="Gene3D" id="1.10.510.10">
    <property type="entry name" value="Transferase(Phosphotransferase) domain 1"/>
    <property type="match status" value="1"/>
</dbReference>
<organism evidence="23 24">
    <name type="scientific">Juglans regia</name>
    <name type="common">English walnut</name>
    <dbReference type="NCBI Taxonomy" id="51240"/>
    <lineage>
        <taxon>Eukaryota</taxon>
        <taxon>Viridiplantae</taxon>
        <taxon>Streptophyta</taxon>
        <taxon>Embryophyta</taxon>
        <taxon>Tracheophyta</taxon>
        <taxon>Spermatophyta</taxon>
        <taxon>Magnoliopsida</taxon>
        <taxon>eudicotyledons</taxon>
        <taxon>Gunneridae</taxon>
        <taxon>Pentapetalae</taxon>
        <taxon>rosids</taxon>
        <taxon>fabids</taxon>
        <taxon>Fagales</taxon>
        <taxon>Juglandaceae</taxon>
        <taxon>Juglans</taxon>
    </lineage>
</organism>
<dbReference type="InterPro" id="IPR000858">
    <property type="entry name" value="S_locus_glycoprot_dom"/>
</dbReference>
<reference evidence="24" key="1">
    <citation type="submission" date="2025-08" db="UniProtKB">
        <authorList>
            <consortium name="RefSeq"/>
        </authorList>
    </citation>
    <scope>IDENTIFICATION</scope>
    <source>
        <tissue evidence="24">Leaves</tissue>
    </source>
</reference>
<dbReference type="KEGG" id="jre:109011441"/>
<keyword evidence="15" id="KW-0675">Receptor</keyword>
<evidence type="ECO:0000313" key="23">
    <source>
        <dbReference type="Proteomes" id="UP000235220"/>
    </source>
</evidence>
<evidence type="ECO:0000256" key="10">
    <source>
        <dbReference type="ARBA" id="ARBA00022777"/>
    </source>
</evidence>
<keyword evidence="4" id="KW-0245">EGF-like domain</keyword>
<dbReference type="Proteomes" id="UP000235220">
    <property type="component" value="Unplaced"/>
</dbReference>
<dbReference type="PROSITE" id="PS50011">
    <property type="entry name" value="PROTEIN_KINASE_DOM"/>
    <property type="match status" value="1"/>
</dbReference>
<dbReference type="AlphaFoldDB" id="A0A6P9EJ91"/>
<dbReference type="Pfam" id="PF00069">
    <property type="entry name" value="Pkinase"/>
    <property type="match status" value="1"/>
</dbReference>
<evidence type="ECO:0000256" key="20">
    <source>
        <dbReference type="SAM" id="Phobius"/>
    </source>
</evidence>
<dbReference type="Pfam" id="PF01453">
    <property type="entry name" value="B_lectin"/>
    <property type="match status" value="1"/>
</dbReference>
<keyword evidence="5" id="KW-0808">Transferase</keyword>
<dbReference type="Pfam" id="PF08276">
    <property type="entry name" value="PAN_2"/>
    <property type="match status" value="1"/>
</dbReference>
<evidence type="ECO:0000256" key="1">
    <source>
        <dbReference type="ARBA" id="ARBA00004479"/>
    </source>
</evidence>
<comment type="catalytic activity">
    <reaction evidence="18">
        <text>L-seryl-[protein] + ATP = O-phospho-L-seryl-[protein] + ADP + H(+)</text>
        <dbReference type="Rhea" id="RHEA:17989"/>
        <dbReference type="Rhea" id="RHEA-COMP:9863"/>
        <dbReference type="Rhea" id="RHEA-COMP:11604"/>
        <dbReference type="ChEBI" id="CHEBI:15378"/>
        <dbReference type="ChEBI" id="CHEBI:29999"/>
        <dbReference type="ChEBI" id="CHEBI:30616"/>
        <dbReference type="ChEBI" id="CHEBI:83421"/>
        <dbReference type="ChEBI" id="CHEBI:456216"/>
        <dbReference type="EC" id="2.7.11.1"/>
    </reaction>
</comment>
<dbReference type="InParanoid" id="A0A6P9EJ91"/>
<dbReference type="GO" id="GO:0016020">
    <property type="term" value="C:membrane"/>
    <property type="evidence" value="ECO:0007669"/>
    <property type="project" value="UniProtKB-SubCell"/>
</dbReference>
<dbReference type="GO" id="GO:0048544">
    <property type="term" value="P:recognition of pollen"/>
    <property type="evidence" value="ECO:0007669"/>
    <property type="project" value="InterPro"/>
</dbReference>
<evidence type="ECO:0000256" key="5">
    <source>
        <dbReference type="ARBA" id="ARBA00022679"/>
    </source>
</evidence>
<dbReference type="FunFam" id="1.10.510.10:FF:000237">
    <property type="entry name" value="G-type lectin S-receptor-like serine/threonine-protein kinase"/>
    <property type="match status" value="1"/>
</dbReference>
<dbReference type="PROSITE" id="PS00107">
    <property type="entry name" value="PROTEIN_KINASE_ATP"/>
    <property type="match status" value="1"/>
</dbReference>
<evidence type="ECO:0000256" key="3">
    <source>
        <dbReference type="ARBA" id="ARBA00022527"/>
    </source>
</evidence>
<protein>
    <recommendedName>
        <fullName evidence="2">non-specific serine/threonine protein kinase</fullName>
        <ecNumber evidence="2">2.7.11.1</ecNumber>
    </recommendedName>
</protein>
<dbReference type="EC" id="2.7.11.1" evidence="2"/>
<evidence type="ECO:0000313" key="24">
    <source>
        <dbReference type="RefSeq" id="XP_035542817.1"/>
    </source>
</evidence>
<dbReference type="PROSITE" id="PS50927">
    <property type="entry name" value="BULB_LECTIN"/>
    <property type="match status" value="1"/>
</dbReference>
<dbReference type="SUPFAM" id="SSF51110">
    <property type="entry name" value="alpha-D-mannose-specific plant lectins"/>
    <property type="match status" value="2"/>
</dbReference>
<dbReference type="CDD" id="cd14066">
    <property type="entry name" value="STKc_IRAK"/>
    <property type="match status" value="1"/>
</dbReference>
<dbReference type="RefSeq" id="XP_035542817.1">
    <property type="nucleotide sequence ID" value="XM_035686924.1"/>
</dbReference>
<comment type="subcellular location">
    <subcellularLocation>
        <location evidence="1">Membrane</location>
        <topology evidence="1">Single-pass type I membrane protein</topology>
    </subcellularLocation>
</comment>
<dbReference type="PANTHER" id="PTHR47976:SF102">
    <property type="entry name" value="G-TYPE LECTIN S-RECEPTOR-LIKE SERINE_THREONINE-PROTEIN KINASE LECRK3"/>
    <property type="match status" value="1"/>
</dbReference>
<evidence type="ECO:0000256" key="6">
    <source>
        <dbReference type="ARBA" id="ARBA00022692"/>
    </source>
</evidence>
<dbReference type="InterPro" id="IPR000719">
    <property type="entry name" value="Prot_kinase_dom"/>
</dbReference>
<proteinExistence type="predicted"/>
<dbReference type="PANTHER" id="PTHR47976">
    <property type="entry name" value="G-TYPE LECTIN S-RECEPTOR-LIKE SERINE/THREONINE-PROTEIN KINASE SD2-5"/>
    <property type="match status" value="1"/>
</dbReference>
<dbReference type="FunFam" id="2.90.10.10:FF:000026">
    <property type="entry name" value="Serine/threonine-protein kinase"/>
    <property type="match status" value="1"/>
</dbReference>
<accession>A0A6P9EJ91</accession>
<evidence type="ECO:0000256" key="11">
    <source>
        <dbReference type="ARBA" id="ARBA00022840"/>
    </source>
</evidence>
<dbReference type="InterPro" id="IPR011009">
    <property type="entry name" value="Kinase-like_dom_sf"/>
</dbReference>
<dbReference type="GO" id="GO:0005524">
    <property type="term" value="F:ATP binding"/>
    <property type="evidence" value="ECO:0007669"/>
    <property type="project" value="UniProtKB-UniRule"/>
</dbReference>
<dbReference type="InterPro" id="IPR036426">
    <property type="entry name" value="Bulb-type_lectin_dom_sf"/>
</dbReference>
<keyword evidence="14" id="KW-1015">Disulfide bond</keyword>
<feature type="domain" description="Protein kinase" evidence="21">
    <location>
        <begin position="401"/>
        <end position="671"/>
    </location>
</feature>
<dbReference type="SUPFAM" id="SSF56112">
    <property type="entry name" value="Protein kinase-like (PK-like)"/>
    <property type="match status" value="1"/>
</dbReference>
<evidence type="ECO:0000256" key="18">
    <source>
        <dbReference type="ARBA" id="ARBA00048679"/>
    </source>
</evidence>
<feature type="transmembrane region" description="Helical" evidence="20">
    <location>
        <begin position="341"/>
        <end position="364"/>
    </location>
</feature>
<keyword evidence="23" id="KW-1185">Reference proteome</keyword>
<comment type="catalytic activity">
    <reaction evidence="17">
        <text>L-threonyl-[protein] + ATP = O-phospho-L-threonyl-[protein] + ADP + H(+)</text>
        <dbReference type="Rhea" id="RHEA:46608"/>
        <dbReference type="Rhea" id="RHEA-COMP:11060"/>
        <dbReference type="Rhea" id="RHEA-COMP:11605"/>
        <dbReference type="ChEBI" id="CHEBI:15378"/>
        <dbReference type="ChEBI" id="CHEBI:30013"/>
        <dbReference type="ChEBI" id="CHEBI:30616"/>
        <dbReference type="ChEBI" id="CHEBI:61977"/>
        <dbReference type="ChEBI" id="CHEBI:456216"/>
        <dbReference type="EC" id="2.7.11.1"/>
    </reaction>
</comment>
<keyword evidence="12 20" id="KW-1133">Transmembrane helix</keyword>